<evidence type="ECO:0000313" key="1">
    <source>
        <dbReference type="EMBL" id="KAI8524045.1"/>
    </source>
</evidence>
<organism evidence="1 2">
    <name type="scientific">Rhododendron molle</name>
    <name type="common">Chinese azalea</name>
    <name type="synonym">Azalea mollis</name>
    <dbReference type="NCBI Taxonomy" id="49168"/>
    <lineage>
        <taxon>Eukaryota</taxon>
        <taxon>Viridiplantae</taxon>
        <taxon>Streptophyta</taxon>
        <taxon>Embryophyta</taxon>
        <taxon>Tracheophyta</taxon>
        <taxon>Spermatophyta</taxon>
        <taxon>Magnoliopsida</taxon>
        <taxon>eudicotyledons</taxon>
        <taxon>Gunneridae</taxon>
        <taxon>Pentapetalae</taxon>
        <taxon>asterids</taxon>
        <taxon>Ericales</taxon>
        <taxon>Ericaceae</taxon>
        <taxon>Ericoideae</taxon>
        <taxon>Rhodoreae</taxon>
        <taxon>Rhododendron</taxon>
    </lineage>
</organism>
<dbReference type="EMBL" id="CM046400">
    <property type="protein sequence ID" value="KAI8524045.1"/>
    <property type="molecule type" value="Genomic_DNA"/>
</dbReference>
<protein>
    <submittedName>
        <fullName evidence="1">Uncharacterized protein</fullName>
    </submittedName>
</protein>
<name>A0ACC0L5Y2_RHOML</name>
<reference evidence="1" key="1">
    <citation type="submission" date="2022-02" db="EMBL/GenBank/DDBJ databases">
        <title>Plant Genome Project.</title>
        <authorList>
            <person name="Zhang R.-G."/>
        </authorList>
    </citation>
    <scope>NUCLEOTIDE SEQUENCE</scope>
    <source>
        <strain evidence="1">AT1</strain>
    </source>
</reference>
<gene>
    <name evidence="1" type="ORF">RHMOL_Rhmol13G0118600</name>
</gene>
<sequence length="87" mass="9634">MEYSQGIGNHPGKEVGECNNRIGLPHSSPNHHPQSVMINEAHYLMAQTNTSIGHTYSLANQCADHLARMGAEHTYELVFVMDMPIAM</sequence>
<dbReference type="Proteomes" id="UP001062846">
    <property type="component" value="Chromosome 13"/>
</dbReference>
<accession>A0ACC0L5Y2</accession>
<keyword evidence="2" id="KW-1185">Reference proteome</keyword>
<evidence type="ECO:0000313" key="2">
    <source>
        <dbReference type="Proteomes" id="UP001062846"/>
    </source>
</evidence>
<comment type="caution">
    <text evidence="1">The sequence shown here is derived from an EMBL/GenBank/DDBJ whole genome shotgun (WGS) entry which is preliminary data.</text>
</comment>
<proteinExistence type="predicted"/>